<dbReference type="AlphaFoldDB" id="D6ZB82"/>
<name>D6ZB82_SEGRD</name>
<dbReference type="Proteomes" id="UP000002247">
    <property type="component" value="Chromosome"/>
</dbReference>
<gene>
    <name evidence="12" type="ordered locus">Srot_0354</name>
</gene>
<dbReference type="PANTHER" id="PTHR33540:SF2">
    <property type="entry name" value="TRNA THREONYLCARBAMOYLADENOSINE BIOSYNTHESIS PROTEIN TSAE"/>
    <property type="match status" value="1"/>
</dbReference>
<dbReference type="OrthoDB" id="9800307at2"/>
<dbReference type="GO" id="GO:0002949">
    <property type="term" value="P:tRNA threonylcarbamoyladenosine modification"/>
    <property type="evidence" value="ECO:0007669"/>
    <property type="project" value="InterPro"/>
</dbReference>
<evidence type="ECO:0000313" key="12">
    <source>
        <dbReference type="EMBL" id="ADG96841.1"/>
    </source>
</evidence>
<dbReference type="HOGENOM" id="CLU_087829_1_1_11"/>
<dbReference type="PANTHER" id="PTHR33540">
    <property type="entry name" value="TRNA THREONYLCARBAMOYLADENOSINE BIOSYNTHESIS PROTEIN TSAE"/>
    <property type="match status" value="1"/>
</dbReference>
<dbReference type="RefSeq" id="WP_013137297.1">
    <property type="nucleotide sequence ID" value="NC_014168.1"/>
</dbReference>
<evidence type="ECO:0000256" key="3">
    <source>
        <dbReference type="ARBA" id="ARBA00019010"/>
    </source>
</evidence>
<comment type="similarity">
    <text evidence="2">Belongs to the TsaE family.</text>
</comment>
<organism evidence="12 13">
    <name type="scientific">Segniliparus rotundus (strain ATCC BAA-972 / CDC 1076 / CIP 108378 / DSM 44985 / JCM 13578)</name>
    <dbReference type="NCBI Taxonomy" id="640132"/>
    <lineage>
        <taxon>Bacteria</taxon>
        <taxon>Bacillati</taxon>
        <taxon>Actinomycetota</taxon>
        <taxon>Actinomycetes</taxon>
        <taxon>Mycobacteriales</taxon>
        <taxon>Segniliparaceae</taxon>
        <taxon>Segniliparus</taxon>
    </lineage>
</organism>
<evidence type="ECO:0000256" key="6">
    <source>
        <dbReference type="ARBA" id="ARBA00022723"/>
    </source>
</evidence>
<dbReference type="Pfam" id="PF02367">
    <property type="entry name" value="TsaE"/>
    <property type="match status" value="1"/>
</dbReference>
<dbReference type="Gene3D" id="3.40.50.300">
    <property type="entry name" value="P-loop containing nucleotide triphosphate hydrolases"/>
    <property type="match status" value="1"/>
</dbReference>
<dbReference type="GO" id="GO:0005524">
    <property type="term" value="F:ATP binding"/>
    <property type="evidence" value="ECO:0007669"/>
    <property type="project" value="UniProtKB-KW"/>
</dbReference>
<dbReference type="eggNOG" id="COG0802">
    <property type="taxonomic scope" value="Bacteria"/>
</dbReference>
<keyword evidence="13" id="KW-1185">Reference proteome</keyword>
<dbReference type="EMBL" id="CP001958">
    <property type="protein sequence ID" value="ADG96841.1"/>
    <property type="molecule type" value="Genomic_DNA"/>
</dbReference>
<dbReference type="KEGG" id="srt:Srot_0354"/>
<comment type="subcellular location">
    <subcellularLocation>
        <location evidence="1">Cytoplasm</location>
    </subcellularLocation>
</comment>
<keyword evidence="7" id="KW-0547">Nucleotide-binding</keyword>
<dbReference type="STRING" id="640132.Srot_0354"/>
<evidence type="ECO:0000256" key="5">
    <source>
        <dbReference type="ARBA" id="ARBA00022694"/>
    </source>
</evidence>
<proteinExistence type="inferred from homology"/>
<reference evidence="12 13" key="1">
    <citation type="journal article" date="2010" name="Stand. Genomic Sci.">
        <title>Complete genome sequence of Segniliparus rotundus type strain (CDC 1076).</title>
        <authorList>
            <person name="Sikorski J."/>
            <person name="Lapidus A."/>
            <person name="Copeland A."/>
            <person name="Misra M."/>
            <person name="Glavina Del Rio T."/>
            <person name="Nolan M."/>
            <person name="Lucas S."/>
            <person name="Chen F."/>
            <person name="Tice H."/>
            <person name="Cheng J.F."/>
            <person name="Jando M."/>
            <person name="Schneider S."/>
            <person name="Bruce D."/>
            <person name="Goodwin L."/>
            <person name="Pitluck S."/>
            <person name="Liolios K."/>
            <person name="Mikhailova N."/>
            <person name="Pati A."/>
            <person name="Ivanova N."/>
            <person name="Mavromatis K."/>
            <person name="Chen A."/>
            <person name="Palaniappan K."/>
            <person name="Chertkov O."/>
            <person name="Land M."/>
            <person name="Hauser L."/>
            <person name="Chang Y.J."/>
            <person name="Jeffries C.D."/>
            <person name="Brettin T."/>
            <person name="Detter J.C."/>
            <person name="Han C."/>
            <person name="Rohde M."/>
            <person name="Goker M."/>
            <person name="Bristow J."/>
            <person name="Eisen J.A."/>
            <person name="Markowitz V."/>
            <person name="Hugenholtz P."/>
            <person name="Kyrpides N.C."/>
            <person name="Klenk H.P."/>
        </authorList>
    </citation>
    <scope>NUCLEOTIDE SEQUENCE [LARGE SCALE GENOMIC DNA]</scope>
    <source>
        <strain evidence="13">ATCC BAA-972 / CDC 1076 / CIP 108378 / DSM 44985 / JCM 13578</strain>
    </source>
</reference>
<evidence type="ECO:0000256" key="1">
    <source>
        <dbReference type="ARBA" id="ARBA00004496"/>
    </source>
</evidence>
<evidence type="ECO:0000313" key="13">
    <source>
        <dbReference type="Proteomes" id="UP000002247"/>
    </source>
</evidence>
<dbReference type="GO" id="GO:0046872">
    <property type="term" value="F:metal ion binding"/>
    <property type="evidence" value="ECO:0007669"/>
    <property type="project" value="UniProtKB-KW"/>
</dbReference>
<dbReference type="NCBIfam" id="TIGR00150">
    <property type="entry name" value="T6A_YjeE"/>
    <property type="match status" value="1"/>
</dbReference>
<keyword evidence="9" id="KW-0460">Magnesium</keyword>
<keyword evidence="5" id="KW-0819">tRNA processing</keyword>
<evidence type="ECO:0000256" key="9">
    <source>
        <dbReference type="ARBA" id="ARBA00022842"/>
    </source>
</evidence>
<keyword evidence="8" id="KW-0067">ATP-binding</keyword>
<evidence type="ECO:0000256" key="2">
    <source>
        <dbReference type="ARBA" id="ARBA00007599"/>
    </source>
</evidence>
<dbReference type="GO" id="GO:0005737">
    <property type="term" value="C:cytoplasm"/>
    <property type="evidence" value="ECO:0007669"/>
    <property type="project" value="UniProtKB-SubCell"/>
</dbReference>
<keyword evidence="4" id="KW-0963">Cytoplasm</keyword>
<comment type="function">
    <text evidence="10">Required for the formation of a threonylcarbamoyl group on adenosine at position 37 (t(6)A37) in tRNAs that read codons beginning with adenine. Is involved in the transfer of the threonylcarbamoyl moiety of threonylcarbamoyl-AMP (TC-AMP) to the N6 group of A37, together with TsaD and TsaB. TsaE seems to play an indirect role in the t(6)A biosynthesis pathway, possibly in regulating the core enzymatic function of TsaD.</text>
</comment>
<dbReference type="InterPro" id="IPR003442">
    <property type="entry name" value="T6A_TsaE"/>
</dbReference>
<evidence type="ECO:0000256" key="8">
    <source>
        <dbReference type="ARBA" id="ARBA00022840"/>
    </source>
</evidence>
<sequence>MPEPSERVLATAHETFSLGHELAAQLRAGDVVVLVGPMGAGKTTLTRGIAHGLGVSGRVQSPSFVIVHTHPPAQGGLALAHVDAQRLGGHAEFQALELEDALAAGVVVVEWGEGHAEGLGSRALEVRIEPDWETDVRRISWWWRP</sequence>
<keyword evidence="6" id="KW-0479">Metal-binding</keyword>
<accession>D6ZB82</accession>
<evidence type="ECO:0000256" key="11">
    <source>
        <dbReference type="ARBA" id="ARBA00032441"/>
    </source>
</evidence>
<dbReference type="SUPFAM" id="SSF52540">
    <property type="entry name" value="P-loop containing nucleoside triphosphate hydrolases"/>
    <property type="match status" value="1"/>
</dbReference>
<evidence type="ECO:0000256" key="7">
    <source>
        <dbReference type="ARBA" id="ARBA00022741"/>
    </source>
</evidence>
<protein>
    <recommendedName>
        <fullName evidence="3">tRNA threonylcarbamoyladenosine biosynthesis protein TsaE</fullName>
    </recommendedName>
    <alternativeName>
        <fullName evidence="11">t(6)A37 threonylcarbamoyladenosine biosynthesis protein TsaE</fullName>
    </alternativeName>
</protein>
<evidence type="ECO:0000256" key="10">
    <source>
        <dbReference type="ARBA" id="ARBA00024908"/>
    </source>
</evidence>
<dbReference type="InterPro" id="IPR027417">
    <property type="entry name" value="P-loop_NTPase"/>
</dbReference>
<evidence type="ECO:0000256" key="4">
    <source>
        <dbReference type="ARBA" id="ARBA00022490"/>
    </source>
</evidence>